<protein>
    <submittedName>
        <fullName evidence="2">Uncharacterized protein</fullName>
    </submittedName>
</protein>
<evidence type="ECO:0000313" key="2">
    <source>
        <dbReference type="EMBL" id="KAF2172141.1"/>
    </source>
</evidence>
<organism evidence="2 3">
    <name type="scientific">Zasmidium cellare ATCC 36951</name>
    <dbReference type="NCBI Taxonomy" id="1080233"/>
    <lineage>
        <taxon>Eukaryota</taxon>
        <taxon>Fungi</taxon>
        <taxon>Dikarya</taxon>
        <taxon>Ascomycota</taxon>
        <taxon>Pezizomycotina</taxon>
        <taxon>Dothideomycetes</taxon>
        <taxon>Dothideomycetidae</taxon>
        <taxon>Mycosphaerellales</taxon>
        <taxon>Mycosphaerellaceae</taxon>
        <taxon>Zasmidium</taxon>
    </lineage>
</organism>
<evidence type="ECO:0000313" key="3">
    <source>
        <dbReference type="Proteomes" id="UP000799537"/>
    </source>
</evidence>
<feature type="region of interest" description="Disordered" evidence="1">
    <location>
        <begin position="85"/>
        <end position="157"/>
    </location>
</feature>
<sequence>MTNNDEIVPDLVLPEDYDLGFHEFDEIGRLLQEDYERDPWGISMRWMFEDAIKERSVAKVEDLFAHLQIADGPKAVEELAQRVGADKNEVEALTEMMGRSSLGKEKADSTISSESTNASKGSSETIAASTTDGAQQMPNSDTSDQASTHLTDEDLNI</sequence>
<accession>A0A6A6CYH8</accession>
<dbReference type="Proteomes" id="UP000799537">
    <property type="component" value="Unassembled WGS sequence"/>
</dbReference>
<feature type="compositionally biased region" description="Polar residues" evidence="1">
    <location>
        <begin position="109"/>
        <end position="149"/>
    </location>
</feature>
<dbReference type="EMBL" id="ML993581">
    <property type="protein sequence ID" value="KAF2172141.1"/>
    <property type="molecule type" value="Genomic_DNA"/>
</dbReference>
<evidence type="ECO:0000256" key="1">
    <source>
        <dbReference type="SAM" id="MobiDB-lite"/>
    </source>
</evidence>
<reference evidence="2" key="1">
    <citation type="journal article" date="2020" name="Stud. Mycol.">
        <title>101 Dothideomycetes genomes: a test case for predicting lifestyles and emergence of pathogens.</title>
        <authorList>
            <person name="Haridas S."/>
            <person name="Albert R."/>
            <person name="Binder M."/>
            <person name="Bloem J."/>
            <person name="Labutti K."/>
            <person name="Salamov A."/>
            <person name="Andreopoulos B."/>
            <person name="Baker S."/>
            <person name="Barry K."/>
            <person name="Bills G."/>
            <person name="Bluhm B."/>
            <person name="Cannon C."/>
            <person name="Castanera R."/>
            <person name="Culley D."/>
            <person name="Daum C."/>
            <person name="Ezra D."/>
            <person name="Gonzalez J."/>
            <person name="Henrissat B."/>
            <person name="Kuo A."/>
            <person name="Liang C."/>
            <person name="Lipzen A."/>
            <person name="Lutzoni F."/>
            <person name="Magnuson J."/>
            <person name="Mondo S."/>
            <person name="Nolan M."/>
            <person name="Ohm R."/>
            <person name="Pangilinan J."/>
            <person name="Park H.-J."/>
            <person name="Ramirez L."/>
            <person name="Alfaro M."/>
            <person name="Sun H."/>
            <person name="Tritt A."/>
            <person name="Yoshinaga Y."/>
            <person name="Zwiers L.-H."/>
            <person name="Turgeon B."/>
            <person name="Goodwin S."/>
            <person name="Spatafora J."/>
            <person name="Crous P."/>
            <person name="Grigoriev I."/>
        </authorList>
    </citation>
    <scope>NUCLEOTIDE SEQUENCE</scope>
    <source>
        <strain evidence="2">ATCC 36951</strain>
    </source>
</reference>
<gene>
    <name evidence="2" type="ORF">M409DRAFT_17381</name>
</gene>
<keyword evidence="3" id="KW-1185">Reference proteome</keyword>
<dbReference type="AlphaFoldDB" id="A0A6A6CYH8"/>
<dbReference type="RefSeq" id="XP_033673030.1">
    <property type="nucleotide sequence ID" value="XM_033804041.1"/>
</dbReference>
<name>A0A6A6CYH8_ZASCE</name>
<dbReference type="GeneID" id="54557313"/>
<proteinExistence type="predicted"/>